<dbReference type="AlphaFoldDB" id="W7YGB3"/>
<feature type="signal peptide" evidence="1">
    <location>
        <begin position="1"/>
        <end position="25"/>
    </location>
</feature>
<dbReference type="EMBL" id="BAMD01000024">
    <property type="protein sequence ID" value="GAF03481.1"/>
    <property type="molecule type" value="Genomic_DNA"/>
</dbReference>
<name>W7YGB3_9BACT</name>
<keyword evidence="1" id="KW-0732">Signal</keyword>
<dbReference type="RefSeq" id="WP_152541755.1">
    <property type="nucleotide sequence ID" value="NZ_BAMD01000024.1"/>
</dbReference>
<dbReference type="STRING" id="869213.GCA_000517085_00940"/>
<sequence length="350" mass="39230">MRRIKTILIAILTSWISLSSQDRSASDFTSYSLEVFPLHNITQLDVRAKHAQVDLVNWDKDSISVEASIEIYSDKPNLAKEMMNEIKLKTVGYSNTLLVKTSLVKDFNRTIPYKIKYTIFFPKKLGLRIENMHGRVNLEGVHGGVFANISYCDIQFGKISADTSKSVNHINLLHCNGIIKSLGSSDIEINNSTIEIQEADHINAITKYSLLKIGRIKDYQGSSQVDNIKIKAGDFVTINSNNSIINVQNFTQKALFEGHKGSLMVSHSGGSFRELTINNEETPTTVKIDSNTSYLLNGEVFNGKFTHTHKDQLKVVTDLNKIGFSGVVGKDPNTQRKVIIFNKNQKVEFN</sequence>
<organism evidence="2 3">
    <name type="scientific">Saccharicrinis fermentans DSM 9555 = JCM 21142</name>
    <dbReference type="NCBI Taxonomy" id="869213"/>
    <lineage>
        <taxon>Bacteria</taxon>
        <taxon>Pseudomonadati</taxon>
        <taxon>Bacteroidota</taxon>
        <taxon>Bacteroidia</taxon>
        <taxon>Marinilabiliales</taxon>
        <taxon>Marinilabiliaceae</taxon>
        <taxon>Saccharicrinis</taxon>
    </lineage>
</organism>
<dbReference type="Proteomes" id="UP000019402">
    <property type="component" value="Unassembled WGS sequence"/>
</dbReference>
<comment type="caution">
    <text evidence="2">The sequence shown here is derived from an EMBL/GenBank/DDBJ whole genome shotgun (WGS) entry which is preliminary data.</text>
</comment>
<proteinExistence type="predicted"/>
<accession>W7YGB3</accession>
<dbReference type="OrthoDB" id="1118291at2"/>
<evidence type="ECO:0000313" key="3">
    <source>
        <dbReference type="Proteomes" id="UP000019402"/>
    </source>
</evidence>
<reference evidence="2 3" key="1">
    <citation type="journal article" date="2014" name="Genome Announc.">
        <title>Draft Genome Sequence of Cytophaga fermentans JCM 21142T, a Facultative Anaerobe Isolated from Marine Mud.</title>
        <authorList>
            <person name="Starns D."/>
            <person name="Oshima K."/>
            <person name="Suda W."/>
            <person name="Iino T."/>
            <person name="Yuki M."/>
            <person name="Inoue J."/>
            <person name="Kitamura K."/>
            <person name="Iida T."/>
            <person name="Darby A."/>
            <person name="Hattori M."/>
            <person name="Ohkuma M."/>
        </authorList>
    </citation>
    <scope>NUCLEOTIDE SEQUENCE [LARGE SCALE GENOMIC DNA]</scope>
    <source>
        <strain evidence="2 3">JCM 21142</strain>
    </source>
</reference>
<evidence type="ECO:0000313" key="2">
    <source>
        <dbReference type="EMBL" id="GAF03481.1"/>
    </source>
</evidence>
<protein>
    <recommendedName>
        <fullName evidence="4">Adhesin domain-containing protein</fullName>
    </recommendedName>
</protein>
<keyword evidence="3" id="KW-1185">Reference proteome</keyword>
<feature type="chain" id="PRO_5004907303" description="Adhesin domain-containing protein" evidence="1">
    <location>
        <begin position="26"/>
        <end position="350"/>
    </location>
</feature>
<evidence type="ECO:0008006" key="4">
    <source>
        <dbReference type="Google" id="ProtNLM"/>
    </source>
</evidence>
<evidence type="ECO:0000256" key="1">
    <source>
        <dbReference type="SAM" id="SignalP"/>
    </source>
</evidence>
<gene>
    <name evidence="2" type="ORF">JCM21142_52157</name>
</gene>